<dbReference type="PANTHER" id="PTHR47089">
    <property type="entry name" value="ABC TRANSPORTER, PERMEASE PROTEIN"/>
    <property type="match status" value="1"/>
</dbReference>
<feature type="transmembrane region" description="Helical" evidence="6">
    <location>
        <begin position="321"/>
        <end position="340"/>
    </location>
</feature>
<dbReference type="PRINTS" id="PR01036">
    <property type="entry name" value="TCRTETB"/>
</dbReference>
<evidence type="ECO:0000256" key="4">
    <source>
        <dbReference type="ARBA" id="ARBA00022989"/>
    </source>
</evidence>
<dbReference type="EMBL" id="JAGGLL010000018">
    <property type="protein sequence ID" value="MBP2022656.1"/>
    <property type="molecule type" value="Genomic_DNA"/>
</dbReference>
<dbReference type="InterPro" id="IPR001851">
    <property type="entry name" value="ABC_transp_permease"/>
</dbReference>
<dbReference type="Proteomes" id="UP001519308">
    <property type="component" value="Unassembled WGS sequence"/>
</dbReference>
<reference evidence="7 8" key="1">
    <citation type="submission" date="2021-03" db="EMBL/GenBank/DDBJ databases">
        <title>Genomic Encyclopedia of Type Strains, Phase IV (KMG-IV): sequencing the most valuable type-strain genomes for metagenomic binning, comparative biology and taxonomic classification.</title>
        <authorList>
            <person name="Goeker M."/>
        </authorList>
    </citation>
    <scope>NUCLEOTIDE SEQUENCE [LARGE SCALE GENOMIC DNA]</scope>
    <source>
        <strain evidence="7 8">DSM 28650</strain>
    </source>
</reference>
<evidence type="ECO:0000256" key="1">
    <source>
        <dbReference type="ARBA" id="ARBA00004651"/>
    </source>
</evidence>
<feature type="transmembrane region" description="Helical" evidence="6">
    <location>
        <begin position="116"/>
        <end position="135"/>
    </location>
</feature>
<keyword evidence="5 6" id="KW-0472">Membrane</keyword>
<comment type="caution">
    <text evidence="7">The sequence shown here is derived from an EMBL/GenBank/DDBJ whole genome shotgun (WGS) entry which is preliminary data.</text>
</comment>
<keyword evidence="7" id="KW-0813">Transport</keyword>
<protein>
    <submittedName>
        <fullName evidence="7">Simple sugar transport system permease protein</fullName>
    </submittedName>
</protein>
<evidence type="ECO:0000256" key="6">
    <source>
        <dbReference type="SAM" id="Phobius"/>
    </source>
</evidence>
<dbReference type="PANTHER" id="PTHR47089:SF1">
    <property type="entry name" value="GUANOSINE ABC TRANSPORTER PERMEASE PROTEIN NUPP"/>
    <property type="match status" value="1"/>
</dbReference>
<name>A0ABS4K5W4_9CLOT</name>
<sequence>MIRFKKKSEITKRESMIIRTLAVVLALIVCSLFLLFLSLNPIEIYASMLKGAFGSVYKTKSTLVKAIPLVITSLGITVAFKMRFWNIGGEGQILMGALASSFVALKLTSIPNFAVIPMMILAGILGGALWAIIPAMLKTKLGTNETIITLMMNYIALKLITFLQYGPWKDPGAKGFPKIPDFKKAAVLPQVFGIHIGWIFAILLVIIIYIFINHTKKGYEISVLGESEKTALYAGINVNKTILFAMVVSGGLCGLVGMIQVSAVYNTLSIQVSGGVGFTAIIIAWLSQLNAFATLIVSILFAALVEGGTYIQTAFNIPEAVALIIQSVILFFVLGCEFFIKYKVVFSKDNTKVNSLKVTKEEM</sequence>
<keyword evidence="2" id="KW-1003">Cell membrane</keyword>
<evidence type="ECO:0000313" key="7">
    <source>
        <dbReference type="EMBL" id="MBP2022656.1"/>
    </source>
</evidence>
<feature type="transmembrane region" description="Helical" evidence="6">
    <location>
        <begin position="92"/>
        <end position="110"/>
    </location>
</feature>
<feature type="transmembrane region" description="Helical" evidence="6">
    <location>
        <begin position="187"/>
        <end position="212"/>
    </location>
</feature>
<feature type="transmembrane region" description="Helical" evidence="6">
    <location>
        <begin position="62"/>
        <end position="80"/>
    </location>
</feature>
<keyword evidence="8" id="KW-1185">Reference proteome</keyword>
<organism evidence="7 8">
    <name type="scientific">Clostridium punense</name>
    <dbReference type="NCBI Taxonomy" id="1054297"/>
    <lineage>
        <taxon>Bacteria</taxon>
        <taxon>Bacillati</taxon>
        <taxon>Bacillota</taxon>
        <taxon>Clostridia</taxon>
        <taxon>Eubacteriales</taxon>
        <taxon>Clostridiaceae</taxon>
        <taxon>Clostridium</taxon>
    </lineage>
</organism>
<evidence type="ECO:0000256" key="3">
    <source>
        <dbReference type="ARBA" id="ARBA00022692"/>
    </source>
</evidence>
<proteinExistence type="predicted"/>
<keyword evidence="4 6" id="KW-1133">Transmembrane helix</keyword>
<feature type="transmembrane region" description="Helical" evidence="6">
    <location>
        <begin position="242"/>
        <end position="262"/>
    </location>
</feature>
<evidence type="ECO:0000313" key="8">
    <source>
        <dbReference type="Proteomes" id="UP001519308"/>
    </source>
</evidence>
<evidence type="ECO:0000256" key="2">
    <source>
        <dbReference type="ARBA" id="ARBA00022475"/>
    </source>
</evidence>
<accession>A0ABS4K5W4</accession>
<keyword evidence="3 6" id="KW-0812">Transmembrane</keyword>
<dbReference type="CDD" id="cd06580">
    <property type="entry name" value="TM_PBP1_transp_TpRbsC_like"/>
    <property type="match status" value="1"/>
</dbReference>
<feature type="transmembrane region" description="Helical" evidence="6">
    <location>
        <begin position="268"/>
        <end position="286"/>
    </location>
</feature>
<evidence type="ECO:0000256" key="5">
    <source>
        <dbReference type="ARBA" id="ARBA00023136"/>
    </source>
</evidence>
<feature type="transmembrane region" description="Helical" evidence="6">
    <location>
        <begin position="293"/>
        <end position="315"/>
    </location>
</feature>
<dbReference type="RefSeq" id="WP_021285276.1">
    <property type="nucleotide sequence ID" value="NZ_JAGGLL010000018.1"/>
</dbReference>
<comment type="subcellular location">
    <subcellularLocation>
        <location evidence="1">Cell membrane</location>
        <topology evidence="1">Multi-pass membrane protein</topology>
    </subcellularLocation>
</comment>
<feature type="transmembrane region" description="Helical" evidence="6">
    <location>
        <begin position="21"/>
        <end position="42"/>
    </location>
</feature>
<dbReference type="Pfam" id="PF02653">
    <property type="entry name" value="BPD_transp_2"/>
    <property type="match status" value="1"/>
</dbReference>
<feature type="transmembrane region" description="Helical" evidence="6">
    <location>
        <begin position="147"/>
        <end position="167"/>
    </location>
</feature>
<gene>
    <name evidence="7" type="ORF">J2Z44_002479</name>
</gene>
<keyword evidence="7" id="KW-0762">Sugar transport</keyword>